<dbReference type="GO" id="GO:0046655">
    <property type="term" value="P:folic acid metabolic process"/>
    <property type="evidence" value="ECO:0007669"/>
    <property type="project" value="TreeGrafter"/>
</dbReference>
<comment type="catalytic activity">
    <reaction evidence="7">
        <text>(6S)-5,6,7,8-tetrahydrofolate + NADP(+) = 7,8-dihydrofolate + NADPH + H(+)</text>
        <dbReference type="Rhea" id="RHEA:15009"/>
        <dbReference type="ChEBI" id="CHEBI:15378"/>
        <dbReference type="ChEBI" id="CHEBI:57451"/>
        <dbReference type="ChEBI" id="CHEBI:57453"/>
        <dbReference type="ChEBI" id="CHEBI:57783"/>
        <dbReference type="ChEBI" id="CHEBI:58349"/>
        <dbReference type="EC" id="1.5.1.3"/>
    </reaction>
</comment>
<proteinExistence type="inferred from homology"/>
<dbReference type="PROSITE" id="PS00075">
    <property type="entry name" value="DHFR_1"/>
    <property type="match status" value="1"/>
</dbReference>
<name>A0A316TIM3_9ACTN</name>
<evidence type="ECO:0000256" key="5">
    <source>
        <dbReference type="ARBA" id="ARBA00022857"/>
    </source>
</evidence>
<protein>
    <recommendedName>
        <fullName evidence="3 7">Dihydrofolate reductase</fullName>
        <ecNumber evidence="3 7">1.5.1.3</ecNumber>
    </recommendedName>
</protein>
<dbReference type="AlphaFoldDB" id="A0A316TIM3"/>
<accession>A0A316TIM3</accession>
<organism evidence="10 11">
    <name type="scientific">Nocardioides silvaticus</name>
    <dbReference type="NCBI Taxonomy" id="2201891"/>
    <lineage>
        <taxon>Bacteria</taxon>
        <taxon>Bacillati</taxon>
        <taxon>Actinomycetota</taxon>
        <taxon>Actinomycetes</taxon>
        <taxon>Propionibacteriales</taxon>
        <taxon>Nocardioidaceae</taxon>
        <taxon>Nocardioides</taxon>
    </lineage>
</organism>
<dbReference type="OrthoDB" id="9804315at2"/>
<comment type="similarity">
    <text evidence="2 7 8">Belongs to the dihydrofolate reductase family.</text>
</comment>
<dbReference type="GO" id="GO:0050661">
    <property type="term" value="F:NADP binding"/>
    <property type="evidence" value="ECO:0007669"/>
    <property type="project" value="InterPro"/>
</dbReference>
<dbReference type="PANTHER" id="PTHR48069">
    <property type="entry name" value="DIHYDROFOLATE REDUCTASE"/>
    <property type="match status" value="1"/>
</dbReference>
<dbReference type="Pfam" id="PF00186">
    <property type="entry name" value="DHFR_1"/>
    <property type="match status" value="1"/>
</dbReference>
<sequence>MTPGGKTVTMVAAVAENGVIGLAGNIPWHLPEDFAHFKATTVGHVLVLGRTTHEGIGKPLPDRTTIVLTRDPEWRDEGVLVAPTVLDALTLADTLEGQVMIGGGAAVYDAAMPYADVQLISEVHAAPDGDTYYPEFNRAKWRETAREPREGFDIVTWERVFACG</sequence>
<dbReference type="UniPathway" id="UPA00077">
    <property type="reaction ID" value="UER00158"/>
</dbReference>
<evidence type="ECO:0000256" key="8">
    <source>
        <dbReference type="RuleBase" id="RU004474"/>
    </source>
</evidence>
<evidence type="ECO:0000256" key="7">
    <source>
        <dbReference type="PIRNR" id="PIRNR000194"/>
    </source>
</evidence>
<comment type="function">
    <text evidence="7">Key enzyme in folate metabolism. Catalyzes an essential reaction for de novo glycine and purine synthesis, and for DNA precursor synthesis.</text>
</comment>
<dbReference type="EC" id="1.5.1.3" evidence="3 7"/>
<keyword evidence="6 7" id="KW-0560">Oxidoreductase</keyword>
<dbReference type="PIRSF" id="PIRSF000194">
    <property type="entry name" value="DHFR"/>
    <property type="match status" value="1"/>
</dbReference>
<evidence type="ECO:0000256" key="4">
    <source>
        <dbReference type="ARBA" id="ARBA00022563"/>
    </source>
</evidence>
<evidence type="ECO:0000313" key="11">
    <source>
        <dbReference type="Proteomes" id="UP000245507"/>
    </source>
</evidence>
<dbReference type="Gene3D" id="3.40.430.10">
    <property type="entry name" value="Dihydrofolate Reductase, subunit A"/>
    <property type="match status" value="1"/>
</dbReference>
<dbReference type="GO" id="GO:0046452">
    <property type="term" value="P:dihydrofolate metabolic process"/>
    <property type="evidence" value="ECO:0007669"/>
    <property type="project" value="TreeGrafter"/>
</dbReference>
<dbReference type="Proteomes" id="UP000245507">
    <property type="component" value="Unassembled WGS sequence"/>
</dbReference>
<evidence type="ECO:0000256" key="1">
    <source>
        <dbReference type="ARBA" id="ARBA00004903"/>
    </source>
</evidence>
<dbReference type="GO" id="GO:0004146">
    <property type="term" value="F:dihydrofolate reductase activity"/>
    <property type="evidence" value="ECO:0007669"/>
    <property type="project" value="UniProtKB-EC"/>
</dbReference>
<dbReference type="CDD" id="cd00209">
    <property type="entry name" value="DHFR"/>
    <property type="match status" value="1"/>
</dbReference>
<gene>
    <name evidence="10" type="ORF">DJ010_11025</name>
</gene>
<keyword evidence="11" id="KW-1185">Reference proteome</keyword>
<feature type="domain" description="DHFR" evidence="9">
    <location>
        <begin position="7"/>
        <end position="164"/>
    </location>
</feature>
<dbReference type="SUPFAM" id="SSF53597">
    <property type="entry name" value="Dihydrofolate reductase-like"/>
    <property type="match status" value="1"/>
</dbReference>
<dbReference type="InterPro" id="IPR017925">
    <property type="entry name" value="DHFR_CS"/>
</dbReference>
<dbReference type="InterPro" id="IPR001796">
    <property type="entry name" value="DHFR_dom"/>
</dbReference>
<dbReference type="EMBL" id="QGDD01000004">
    <property type="protein sequence ID" value="PWN02915.1"/>
    <property type="molecule type" value="Genomic_DNA"/>
</dbReference>
<dbReference type="PROSITE" id="PS51330">
    <property type="entry name" value="DHFR_2"/>
    <property type="match status" value="1"/>
</dbReference>
<evidence type="ECO:0000313" key="10">
    <source>
        <dbReference type="EMBL" id="PWN02915.1"/>
    </source>
</evidence>
<evidence type="ECO:0000259" key="9">
    <source>
        <dbReference type="PROSITE" id="PS51330"/>
    </source>
</evidence>
<dbReference type="PANTHER" id="PTHR48069:SF3">
    <property type="entry name" value="DIHYDROFOLATE REDUCTASE"/>
    <property type="match status" value="1"/>
</dbReference>
<evidence type="ECO:0000256" key="3">
    <source>
        <dbReference type="ARBA" id="ARBA00012856"/>
    </source>
</evidence>
<dbReference type="GO" id="GO:0005829">
    <property type="term" value="C:cytosol"/>
    <property type="evidence" value="ECO:0007669"/>
    <property type="project" value="TreeGrafter"/>
</dbReference>
<keyword evidence="4 7" id="KW-0554">One-carbon metabolism</keyword>
<evidence type="ECO:0000256" key="6">
    <source>
        <dbReference type="ARBA" id="ARBA00023002"/>
    </source>
</evidence>
<dbReference type="InterPro" id="IPR024072">
    <property type="entry name" value="DHFR-like_dom_sf"/>
</dbReference>
<comment type="caution">
    <text evidence="10">The sequence shown here is derived from an EMBL/GenBank/DDBJ whole genome shotgun (WGS) entry which is preliminary data.</text>
</comment>
<comment type="pathway">
    <text evidence="1 7">Cofactor biosynthesis; tetrahydrofolate biosynthesis; 5,6,7,8-tetrahydrofolate from 7,8-dihydrofolate: step 1/1.</text>
</comment>
<dbReference type="InterPro" id="IPR012259">
    <property type="entry name" value="DHFR"/>
</dbReference>
<dbReference type="GO" id="GO:0046654">
    <property type="term" value="P:tetrahydrofolate biosynthetic process"/>
    <property type="evidence" value="ECO:0007669"/>
    <property type="project" value="UniProtKB-UniPathway"/>
</dbReference>
<dbReference type="PRINTS" id="PR00070">
    <property type="entry name" value="DHFR"/>
</dbReference>
<dbReference type="GO" id="GO:0006730">
    <property type="term" value="P:one-carbon metabolic process"/>
    <property type="evidence" value="ECO:0007669"/>
    <property type="project" value="UniProtKB-KW"/>
</dbReference>
<keyword evidence="5 7" id="KW-0521">NADP</keyword>
<evidence type="ECO:0000256" key="2">
    <source>
        <dbReference type="ARBA" id="ARBA00009539"/>
    </source>
</evidence>
<reference evidence="10 11" key="1">
    <citation type="submission" date="2018-05" db="EMBL/GenBank/DDBJ databases">
        <title>Nocardioides silvaticus genome.</title>
        <authorList>
            <person name="Li C."/>
            <person name="Wang G."/>
        </authorList>
    </citation>
    <scope>NUCLEOTIDE SEQUENCE [LARGE SCALE GENOMIC DNA]</scope>
    <source>
        <strain evidence="10 11">CCTCC AB 2018079</strain>
    </source>
</reference>